<evidence type="ECO:0000256" key="3">
    <source>
        <dbReference type="ARBA" id="ARBA00023002"/>
    </source>
</evidence>
<dbReference type="EMBL" id="VFJC01000026">
    <property type="protein sequence ID" value="KAB5525877.1"/>
    <property type="molecule type" value="Genomic_DNA"/>
</dbReference>
<dbReference type="Proteomes" id="UP000327468">
    <property type="component" value="Chromosome 25"/>
</dbReference>
<evidence type="ECO:0000256" key="1">
    <source>
        <dbReference type="ARBA" id="ARBA00004854"/>
    </source>
</evidence>
<keyword evidence="3" id="KW-0560">Oxidoreductase</keyword>
<evidence type="ECO:0000256" key="4">
    <source>
        <dbReference type="ARBA" id="ARBA00023098"/>
    </source>
</evidence>
<dbReference type="SUPFAM" id="SSF51735">
    <property type="entry name" value="NAD(P)-binding Rossmann-fold domains"/>
    <property type="match status" value="1"/>
</dbReference>
<dbReference type="PRINTS" id="PR00080">
    <property type="entry name" value="SDRFAMILY"/>
</dbReference>
<dbReference type="PROSITE" id="PS00061">
    <property type="entry name" value="ADH_SHORT"/>
    <property type="match status" value="1"/>
</dbReference>
<keyword evidence="14" id="KW-0812">Transmembrane</keyword>
<keyword evidence="16" id="KW-1185">Reference proteome</keyword>
<dbReference type="PRINTS" id="PR00081">
    <property type="entry name" value="GDHRDH"/>
</dbReference>
<comment type="catalytic activity">
    <reaction evidence="12">
        <text>corticosterone + NAD(+) = 11-dehydrocorticosterone + NADH + H(+)</text>
        <dbReference type="Rhea" id="RHEA:42204"/>
        <dbReference type="ChEBI" id="CHEBI:15378"/>
        <dbReference type="ChEBI" id="CHEBI:16827"/>
        <dbReference type="ChEBI" id="CHEBI:57540"/>
        <dbReference type="ChEBI" id="CHEBI:57945"/>
        <dbReference type="ChEBI" id="CHEBI:78600"/>
    </reaction>
    <physiologicalReaction direction="left-to-right" evidence="12">
        <dbReference type="Rhea" id="RHEA:42205"/>
    </physiologicalReaction>
</comment>
<evidence type="ECO:0000256" key="8">
    <source>
        <dbReference type="ARBA" id="ARBA00042028"/>
    </source>
</evidence>
<evidence type="ECO:0000256" key="13">
    <source>
        <dbReference type="RuleBase" id="RU000363"/>
    </source>
</evidence>
<evidence type="ECO:0000256" key="7">
    <source>
        <dbReference type="ARBA" id="ARBA00041540"/>
    </source>
</evidence>
<organism evidence="15 16">
    <name type="scientific">Pangasianodon hypophthalmus</name>
    <name type="common">Striped catfish</name>
    <name type="synonym">Helicophagus hypophthalmus</name>
    <dbReference type="NCBI Taxonomy" id="310915"/>
    <lineage>
        <taxon>Eukaryota</taxon>
        <taxon>Metazoa</taxon>
        <taxon>Chordata</taxon>
        <taxon>Craniata</taxon>
        <taxon>Vertebrata</taxon>
        <taxon>Euteleostomi</taxon>
        <taxon>Actinopterygii</taxon>
        <taxon>Neopterygii</taxon>
        <taxon>Teleostei</taxon>
        <taxon>Ostariophysi</taxon>
        <taxon>Siluriformes</taxon>
        <taxon>Pangasiidae</taxon>
        <taxon>Pangasianodon</taxon>
    </lineage>
</organism>
<evidence type="ECO:0000256" key="6">
    <source>
        <dbReference type="ARBA" id="ARBA00040320"/>
    </source>
</evidence>
<sequence>MDDYALSFWIYMGVMSVFVGGTLKKFLASHVSAMPSLVAWLGATLLVERLCAMCMPAVLALAVFCATCWLYSLWAAPSPVLPVEGKAVFITGCDSGFGHATARRLDAMGFQVFATVLDADGEGAKRLRSSCSPRLTLLQVDITQPQQVQQALLNTKAKLGMNGLWALVNNAGVCVNFGDAELSLMSNYRGCMEVNFFGTLCITKTFLPLLRQSKGRIVTISSPSGEQPFPCLASYGASKAALNLFINTLRHELEPWGIKVSTILPSAFKTGQSSNTEYWEKQYQHLLQNLSPSLLEEYGEDYIMETKDLFQNYAKSANEDLSPVVNTIVEALLSPQPQVRYYAGPGVGLMYFIHSYFPLSISDKFLQKLFLKKKVIPRALRKQNELNLIKDNNNDIISNNNNITSME</sequence>
<comment type="caution">
    <text evidence="15">The sequence shown here is derived from an EMBL/GenBank/DDBJ whole genome shotgun (WGS) entry which is preliminary data.</text>
</comment>
<reference evidence="15 16" key="1">
    <citation type="submission" date="2019-06" db="EMBL/GenBank/DDBJ databases">
        <title>A chromosome-scale genome assembly of the striped catfish, Pangasianodon hypophthalmus.</title>
        <authorList>
            <person name="Wen M."/>
            <person name="Zahm M."/>
            <person name="Roques C."/>
            <person name="Cabau C."/>
            <person name="Klopp C."/>
            <person name="Donnadieu C."/>
            <person name="Jouanno E."/>
            <person name="Avarre J.-C."/>
            <person name="Campet M."/>
            <person name="Ha T.T.T."/>
            <person name="Dugue R."/>
            <person name="Lampietro C."/>
            <person name="Louis A."/>
            <person name="Herpin A."/>
            <person name="Echchiki A."/>
            <person name="Berthelot C."/>
            <person name="Parey E."/>
            <person name="Roest-Crollius H."/>
            <person name="Braasch I."/>
            <person name="Postlethwait J."/>
            <person name="Bobe J."/>
            <person name="Montfort J."/>
            <person name="Bouchez O."/>
            <person name="Begum T."/>
            <person name="Schartl M."/>
            <person name="Guiguen Y."/>
        </authorList>
    </citation>
    <scope>NUCLEOTIDE SEQUENCE [LARGE SCALE GENOMIC DNA]</scope>
    <source>
        <strain evidence="15 16">Indonesia</strain>
        <tissue evidence="15">Blood</tissue>
    </source>
</reference>
<keyword evidence="4" id="KW-0443">Lipid metabolism</keyword>
<comment type="catalytic activity">
    <reaction evidence="11">
        <text>11beta,17beta-dihydroxyandrost-4-ene-3-one + NAD(+) = 17beta-hydroxyandrost-4-ene-3,11-dione + NADH + H(+)</text>
        <dbReference type="Rhea" id="RHEA:69368"/>
        <dbReference type="ChEBI" id="CHEBI:15378"/>
        <dbReference type="ChEBI" id="CHEBI:34133"/>
        <dbReference type="ChEBI" id="CHEBI:57540"/>
        <dbReference type="ChEBI" id="CHEBI:57945"/>
        <dbReference type="ChEBI" id="CHEBI:81481"/>
    </reaction>
    <physiologicalReaction direction="left-to-right" evidence="11">
        <dbReference type="Rhea" id="RHEA:69369"/>
    </physiologicalReaction>
</comment>
<evidence type="ECO:0000313" key="15">
    <source>
        <dbReference type="EMBL" id="KAB5525877.1"/>
    </source>
</evidence>
<dbReference type="Gene3D" id="3.40.50.720">
    <property type="entry name" value="NAD(P)-binding Rossmann-like Domain"/>
    <property type="match status" value="1"/>
</dbReference>
<dbReference type="GO" id="GO:0070523">
    <property type="term" value="F:11-beta-hydroxysteroid dehydrogenase (NAD+) activity"/>
    <property type="evidence" value="ECO:0007669"/>
    <property type="project" value="TreeGrafter"/>
</dbReference>
<feature type="transmembrane region" description="Helical" evidence="14">
    <location>
        <begin position="6"/>
        <end position="27"/>
    </location>
</feature>
<protein>
    <recommendedName>
        <fullName evidence="6">11-beta-hydroxysteroid dehydrogenase type 2</fullName>
    </recommendedName>
    <alternativeName>
        <fullName evidence="7">Corticosteroid 11-beta-dehydrogenase isozyme 2</fullName>
    </alternativeName>
    <alternativeName>
        <fullName evidence="8">NAD-dependent 11-beta-hydroxysteroid dehydrogenase</fullName>
    </alternativeName>
</protein>
<evidence type="ECO:0000256" key="2">
    <source>
        <dbReference type="ARBA" id="ARBA00006484"/>
    </source>
</evidence>
<name>A0A5N5KCU6_PANHP</name>
<keyword evidence="14" id="KW-1133">Transmembrane helix</keyword>
<dbReference type="InterPro" id="IPR036291">
    <property type="entry name" value="NAD(P)-bd_dom_sf"/>
</dbReference>
<dbReference type="InterPro" id="IPR020904">
    <property type="entry name" value="Sc_DH/Rdtase_CS"/>
</dbReference>
<feature type="transmembrane region" description="Helical" evidence="14">
    <location>
        <begin position="50"/>
        <end position="74"/>
    </location>
</feature>
<accession>A0A5N5KCU6</accession>
<dbReference type="Pfam" id="PF00106">
    <property type="entry name" value="adh_short"/>
    <property type="match status" value="1"/>
</dbReference>
<dbReference type="CDD" id="cd09805">
    <property type="entry name" value="type2_17beta_HSD-like_SDR_c"/>
    <property type="match status" value="1"/>
</dbReference>
<comment type="pathway">
    <text evidence="1">Steroid metabolism.</text>
</comment>
<dbReference type="AlphaFoldDB" id="A0A5N5KCU6"/>
<evidence type="ECO:0000256" key="5">
    <source>
        <dbReference type="ARBA" id="ARBA00023221"/>
    </source>
</evidence>
<dbReference type="OrthoDB" id="9876299at2759"/>
<evidence type="ECO:0000256" key="9">
    <source>
        <dbReference type="ARBA" id="ARBA00047650"/>
    </source>
</evidence>
<proteinExistence type="inferred from homology"/>
<evidence type="ECO:0000256" key="14">
    <source>
        <dbReference type="SAM" id="Phobius"/>
    </source>
</evidence>
<comment type="catalytic activity">
    <reaction evidence="10">
        <text>an 11beta-hydroxysteroid + NAD(+) = an 11-oxosteroid + NADH + H(+)</text>
        <dbReference type="Rhea" id="RHEA:53116"/>
        <dbReference type="ChEBI" id="CHEBI:15378"/>
        <dbReference type="ChEBI" id="CHEBI:35346"/>
        <dbReference type="ChEBI" id="CHEBI:47787"/>
        <dbReference type="ChEBI" id="CHEBI:57540"/>
        <dbReference type="ChEBI" id="CHEBI:57945"/>
    </reaction>
    <physiologicalReaction direction="left-to-right" evidence="10">
        <dbReference type="Rhea" id="RHEA:53117"/>
    </physiologicalReaction>
</comment>
<dbReference type="GO" id="GO:0008211">
    <property type="term" value="P:glucocorticoid metabolic process"/>
    <property type="evidence" value="ECO:0007669"/>
    <property type="project" value="TreeGrafter"/>
</dbReference>
<dbReference type="PANTHER" id="PTHR43313">
    <property type="entry name" value="SHORT-CHAIN DEHYDROGENASE/REDUCTASE FAMILY 9C"/>
    <property type="match status" value="1"/>
</dbReference>
<evidence type="ECO:0000313" key="16">
    <source>
        <dbReference type="Proteomes" id="UP000327468"/>
    </source>
</evidence>
<comment type="catalytic activity">
    <reaction evidence="9">
        <text>11beta-hydroxyandrost-4-ene-3,17-dione + NAD(+) = androst-4-ene-3,11,17-trione + NADH + H(+)</text>
        <dbReference type="Rhea" id="RHEA:69408"/>
        <dbReference type="ChEBI" id="CHEBI:2495"/>
        <dbReference type="ChEBI" id="CHEBI:15378"/>
        <dbReference type="ChEBI" id="CHEBI:27967"/>
        <dbReference type="ChEBI" id="CHEBI:57540"/>
        <dbReference type="ChEBI" id="CHEBI:57945"/>
    </reaction>
    <physiologicalReaction direction="left-to-right" evidence="9">
        <dbReference type="Rhea" id="RHEA:69409"/>
    </physiologicalReaction>
</comment>
<evidence type="ECO:0000256" key="11">
    <source>
        <dbReference type="ARBA" id="ARBA00048218"/>
    </source>
</evidence>
<dbReference type="PANTHER" id="PTHR43313:SF2">
    <property type="entry name" value="11-BETA-HYDROXYSTEROID DEHYDROGENASE TYPE 2"/>
    <property type="match status" value="1"/>
</dbReference>
<keyword evidence="14" id="KW-0472">Membrane</keyword>
<evidence type="ECO:0000256" key="12">
    <source>
        <dbReference type="ARBA" id="ARBA00048774"/>
    </source>
</evidence>
<gene>
    <name evidence="15" type="ORF">PHYPO_G00145250</name>
</gene>
<dbReference type="FunFam" id="3.40.50.720:FF:000074">
    <property type="entry name" value="Retinol dehydrogenase type 1"/>
    <property type="match status" value="1"/>
</dbReference>
<evidence type="ECO:0000256" key="10">
    <source>
        <dbReference type="ARBA" id="ARBA00047817"/>
    </source>
</evidence>
<dbReference type="InterPro" id="IPR002347">
    <property type="entry name" value="SDR_fam"/>
</dbReference>
<keyword evidence="5" id="KW-0753">Steroid metabolism</keyword>
<comment type="similarity">
    <text evidence="2 13">Belongs to the short-chain dehydrogenases/reductases (SDR) family.</text>
</comment>